<reference evidence="2 3" key="1">
    <citation type="submission" date="2020-01" db="EMBL/GenBank/DDBJ databases">
        <title>Polyphasic characterisation and genomic insights into a novel alkali tolerant bacterium VR-M41.</title>
        <authorList>
            <person name="Vemuluri V.R."/>
        </authorList>
    </citation>
    <scope>NUCLEOTIDE SEQUENCE [LARGE SCALE GENOMIC DNA]</scope>
    <source>
        <strain evidence="2 3">VR-M41</strain>
    </source>
</reference>
<dbReference type="Proteomes" id="UP000800303">
    <property type="component" value="Unassembled WGS sequence"/>
</dbReference>
<sequence length="51" mass="5346">MKKMMAKLSLALVAFALIGSVNYGVTHASSSAQQSTVKVYSASTIPGQGEW</sequence>
<dbReference type="EMBL" id="JAAFGS010000001">
    <property type="protein sequence ID" value="NGZ74105.1"/>
    <property type="molecule type" value="Genomic_DNA"/>
</dbReference>
<proteinExistence type="predicted"/>
<keyword evidence="3" id="KW-1185">Reference proteome</keyword>
<evidence type="ECO:0000313" key="2">
    <source>
        <dbReference type="EMBL" id="NGZ74105.1"/>
    </source>
</evidence>
<protein>
    <submittedName>
        <fullName evidence="2">Uncharacterized protein</fullName>
    </submittedName>
</protein>
<comment type="caution">
    <text evidence="2">The sequence shown here is derived from an EMBL/GenBank/DDBJ whole genome shotgun (WGS) entry which is preliminary data.</text>
</comment>
<organism evidence="2 3">
    <name type="scientific">Saccharibacillus alkalitolerans</name>
    <dbReference type="NCBI Taxonomy" id="2705290"/>
    <lineage>
        <taxon>Bacteria</taxon>
        <taxon>Bacillati</taxon>
        <taxon>Bacillota</taxon>
        <taxon>Bacilli</taxon>
        <taxon>Bacillales</taxon>
        <taxon>Paenibacillaceae</taxon>
        <taxon>Saccharibacillus</taxon>
    </lineage>
</organism>
<feature type="chain" id="PRO_5045145756" evidence="1">
    <location>
        <begin position="24"/>
        <end position="51"/>
    </location>
</feature>
<dbReference type="RefSeq" id="WP_166272063.1">
    <property type="nucleotide sequence ID" value="NZ_JAAFGS010000001.1"/>
</dbReference>
<evidence type="ECO:0000313" key="3">
    <source>
        <dbReference type="Proteomes" id="UP000800303"/>
    </source>
</evidence>
<gene>
    <name evidence="2" type="ORF">GYN08_02170</name>
</gene>
<evidence type="ECO:0000256" key="1">
    <source>
        <dbReference type="SAM" id="SignalP"/>
    </source>
</evidence>
<feature type="signal peptide" evidence="1">
    <location>
        <begin position="1"/>
        <end position="23"/>
    </location>
</feature>
<accession>A0ABX0F0N8</accession>
<keyword evidence="1" id="KW-0732">Signal</keyword>
<name>A0ABX0F0N8_9BACL</name>